<gene>
    <name evidence="3" type="ORF">SURPRISE13_059</name>
</gene>
<name>A0AAU7PFG4_9VIRU</name>
<keyword evidence="2" id="KW-1133">Transmembrane helix</keyword>
<keyword evidence="2" id="KW-0472">Membrane</keyword>
<accession>A0AAU7PFG4</accession>
<feature type="transmembrane region" description="Helical" evidence="2">
    <location>
        <begin position="37"/>
        <end position="57"/>
    </location>
</feature>
<feature type="compositionally biased region" description="Basic and acidic residues" evidence="1">
    <location>
        <begin position="155"/>
        <end position="165"/>
    </location>
</feature>
<evidence type="ECO:0000313" key="3">
    <source>
        <dbReference type="EMBL" id="XBS47682.1"/>
    </source>
</evidence>
<feature type="compositionally biased region" description="Basic and acidic residues" evidence="1">
    <location>
        <begin position="125"/>
        <end position="136"/>
    </location>
</feature>
<protein>
    <submittedName>
        <fullName evidence="3">Uncharacterized protein</fullName>
    </submittedName>
</protein>
<feature type="compositionally biased region" description="Polar residues" evidence="1">
    <location>
        <begin position="137"/>
        <end position="148"/>
    </location>
</feature>
<organism evidence="3">
    <name type="scientific">Burkholderia phage vB_BgluM-SURPRISE13</name>
    <dbReference type="NCBI Taxonomy" id="3159457"/>
    <lineage>
        <taxon>Viruses</taxon>
    </lineage>
</organism>
<feature type="region of interest" description="Disordered" evidence="1">
    <location>
        <begin position="125"/>
        <end position="165"/>
    </location>
</feature>
<reference evidence="3" key="1">
    <citation type="submission" date="2024-05" db="EMBL/GenBank/DDBJ databases">
        <title>Isolation and characterization of the novel Burkholderia jumbo bacteriophage Surprise13.</title>
        <authorList>
            <person name="Supina B.S.I."/>
            <person name="Dennis J."/>
        </authorList>
    </citation>
    <scope>NUCLEOTIDE SEQUENCE</scope>
</reference>
<keyword evidence="2" id="KW-0812">Transmembrane</keyword>
<proteinExistence type="predicted"/>
<evidence type="ECO:0000256" key="1">
    <source>
        <dbReference type="SAM" id="MobiDB-lite"/>
    </source>
</evidence>
<evidence type="ECO:0000256" key="2">
    <source>
        <dbReference type="SAM" id="Phobius"/>
    </source>
</evidence>
<dbReference type="EMBL" id="PP856017">
    <property type="protein sequence ID" value="XBS47682.1"/>
    <property type="molecule type" value="Genomic_DNA"/>
</dbReference>
<sequence>MSSAFYIFRLVWPFLKELVLGGVTLKEGMRTQRKRVFLLFFVSGLIFALFLIIPKFYQLSQEHIKLEKSVEAANVHRMEEQIKELEDKLAARPTLNPVTCVNPAETQGTIPAPPEHNVVTAFKTKSEQHRKAHTEGEGNSDQVASQTVAAKRKKSYQDFFDKYDD</sequence>